<keyword evidence="2" id="KW-1185">Reference proteome</keyword>
<sequence length="65" mass="7257">MFTLNLWAVVIENFRAVVKGKIGVRKELFFGPNGGGKSSIIRTVGLFYRGGAIYPEDVRWRPTGL</sequence>
<dbReference type="PATRIC" id="fig|768679.9.peg.1252"/>
<dbReference type="AlphaFoldDB" id="G4RJY2"/>
<evidence type="ECO:0000313" key="1">
    <source>
        <dbReference type="EMBL" id="CCC81877.1"/>
    </source>
</evidence>
<evidence type="ECO:0000313" key="2">
    <source>
        <dbReference type="Proteomes" id="UP000002654"/>
    </source>
</evidence>
<dbReference type="EMBL" id="FN869859">
    <property type="protein sequence ID" value="CCC81877.1"/>
    <property type="molecule type" value="Genomic_DNA"/>
</dbReference>
<accession>G4RJY2</accession>
<dbReference type="PaxDb" id="768679-TTX_1241"/>
<gene>
    <name evidence="1" type="ordered locus">TTX_1241</name>
</gene>
<protein>
    <submittedName>
        <fullName evidence="1">P-loop ATPase superfamily protein</fullName>
    </submittedName>
</protein>
<dbReference type="Proteomes" id="UP000002654">
    <property type="component" value="Chromosome"/>
</dbReference>
<name>G4RJY2_THETK</name>
<dbReference type="HOGENOM" id="CLU_2839574_0_0_2"/>
<proteinExistence type="predicted"/>
<dbReference type="STRING" id="768679.TTX_1241"/>
<dbReference type="eggNOG" id="arCOG05422">
    <property type="taxonomic scope" value="Archaea"/>
</dbReference>
<reference evidence="1 2" key="1">
    <citation type="journal article" date="2011" name="PLoS ONE">
        <title>The complete genome sequence of Thermoproteus tenax: a physiologically versatile member of the Crenarchaeota.</title>
        <authorList>
            <person name="Siebers B."/>
            <person name="Zaparty M."/>
            <person name="Raddatz G."/>
            <person name="Tjaden B."/>
            <person name="Albers S.V."/>
            <person name="Bell S.D."/>
            <person name="Blombach F."/>
            <person name="Kletzin A."/>
            <person name="Kyrpides N."/>
            <person name="Lanz C."/>
            <person name="Plagens A."/>
            <person name="Rampp M."/>
            <person name="Rosinus A."/>
            <person name="von Jan M."/>
            <person name="Makarova K.S."/>
            <person name="Klenk H.P."/>
            <person name="Schuster S.C."/>
            <person name="Hensel R."/>
        </authorList>
    </citation>
    <scope>NUCLEOTIDE SEQUENCE [LARGE SCALE GENOMIC DNA]</scope>
    <source>
        <strain evidence="2">ATCC 35583 / DSM 2078 / JCM 9277 / NBRC 100435 / Kra 1</strain>
    </source>
</reference>
<dbReference type="KEGG" id="ttn:TTX_1241"/>
<organism evidence="1 2">
    <name type="scientific">Thermoproteus tenax (strain ATCC 35583 / DSM 2078 / JCM 9277 / NBRC 100435 / Kra 1)</name>
    <dbReference type="NCBI Taxonomy" id="768679"/>
    <lineage>
        <taxon>Archaea</taxon>
        <taxon>Thermoproteota</taxon>
        <taxon>Thermoprotei</taxon>
        <taxon>Thermoproteales</taxon>
        <taxon>Thermoproteaceae</taxon>
        <taxon>Thermoproteus</taxon>
    </lineage>
</organism>